<proteinExistence type="predicted"/>
<organism evidence="3 4">
    <name type="scientific">Magnetospirillum moscoviense</name>
    <dbReference type="NCBI Taxonomy" id="1437059"/>
    <lineage>
        <taxon>Bacteria</taxon>
        <taxon>Pseudomonadati</taxon>
        <taxon>Pseudomonadota</taxon>
        <taxon>Alphaproteobacteria</taxon>
        <taxon>Rhodospirillales</taxon>
        <taxon>Rhodospirillaceae</taxon>
        <taxon>Magnetospirillum</taxon>
    </lineage>
</organism>
<dbReference type="Proteomes" id="UP000078543">
    <property type="component" value="Unassembled WGS sequence"/>
</dbReference>
<gene>
    <name evidence="3" type="ORF">A6A05_10120</name>
</gene>
<comment type="caution">
    <text evidence="3">The sequence shown here is derived from an EMBL/GenBank/DDBJ whole genome shotgun (WGS) entry which is preliminary data.</text>
</comment>
<dbReference type="OrthoDB" id="7365270at2"/>
<keyword evidence="2" id="KW-1133">Transmembrane helix</keyword>
<sequence>MTKAKRNFLVWSVTVSCIAWMAVVGWLLFVMMPASVEHHSSAAVKDRMATQCQGSFKDRYECKEAIIVESGRDTFWTMAGRFLAVVVPPMLLSAWLSSYLKRNPIRLHARHIDEGGDWKSRAQMHTKAPTPPPGHAGGFEPDEEMPQKSYSLDDIAPVDDWKTRAQNKTRHPPK</sequence>
<name>A0A178MTF9_9PROT</name>
<protein>
    <submittedName>
        <fullName evidence="3">Uncharacterized protein</fullName>
    </submittedName>
</protein>
<dbReference type="STRING" id="1437059.A6A05_10120"/>
<feature type="region of interest" description="Disordered" evidence="1">
    <location>
        <begin position="121"/>
        <end position="174"/>
    </location>
</feature>
<feature type="compositionally biased region" description="Basic residues" evidence="1">
    <location>
        <begin position="165"/>
        <end position="174"/>
    </location>
</feature>
<dbReference type="PROSITE" id="PS51257">
    <property type="entry name" value="PROKAR_LIPOPROTEIN"/>
    <property type="match status" value="1"/>
</dbReference>
<accession>A0A178MTF9</accession>
<keyword evidence="2" id="KW-0472">Membrane</keyword>
<evidence type="ECO:0000313" key="4">
    <source>
        <dbReference type="Proteomes" id="UP000078543"/>
    </source>
</evidence>
<feature type="transmembrane region" description="Helical" evidence="2">
    <location>
        <begin position="7"/>
        <end position="29"/>
    </location>
</feature>
<keyword evidence="2" id="KW-0812">Transmembrane</keyword>
<dbReference type="RefSeq" id="WP_068498996.1">
    <property type="nucleotide sequence ID" value="NZ_LWQU01000126.1"/>
</dbReference>
<feature type="transmembrane region" description="Helical" evidence="2">
    <location>
        <begin position="82"/>
        <end position="100"/>
    </location>
</feature>
<keyword evidence="4" id="KW-1185">Reference proteome</keyword>
<dbReference type="EMBL" id="LWQU01000126">
    <property type="protein sequence ID" value="OAN53111.1"/>
    <property type="molecule type" value="Genomic_DNA"/>
</dbReference>
<evidence type="ECO:0000256" key="2">
    <source>
        <dbReference type="SAM" id="Phobius"/>
    </source>
</evidence>
<dbReference type="AlphaFoldDB" id="A0A178MTF9"/>
<reference evidence="3 4" key="1">
    <citation type="submission" date="2016-04" db="EMBL/GenBank/DDBJ databases">
        <title>Draft genome sequence of freshwater magnetotactic bacteria Magnetospirillum marisnigri SP-1 and Magnetospirillum moscoviense BB-1.</title>
        <authorList>
            <person name="Koziaeva V."/>
            <person name="Dziuba M.V."/>
            <person name="Ivanov T.M."/>
            <person name="Kuznetsov B."/>
            <person name="Grouzdev D.S."/>
        </authorList>
    </citation>
    <scope>NUCLEOTIDE SEQUENCE [LARGE SCALE GENOMIC DNA]</scope>
    <source>
        <strain evidence="3 4">BB-1</strain>
    </source>
</reference>
<evidence type="ECO:0000313" key="3">
    <source>
        <dbReference type="EMBL" id="OAN53111.1"/>
    </source>
</evidence>
<evidence type="ECO:0000256" key="1">
    <source>
        <dbReference type="SAM" id="MobiDB-lite"/>
    </source>
</evidence>